<dbReference type="Gene3D" id="1.20.58.900">
    <property type="match status" value="1"/>
</dbReference>
<dbReference type="SMART" id="SM00593">
    <property type="entry name" value="RUN"/>
    <property type="match status" value="1"/>
</dbReference>
<reference evidence="4" key="2">
    <citation type="submission" date="2020-05" db="UniProtKB">
        <authorList>
            <consortium name="EnsemblMetazoa"/>
        </authorList>
    </citation>
    <scope>IDENTIFICATION</scope>
    <source>
        <strain evidence="4">FAR1</strain>
    </source>
</reference>
<dbReference type="Proteomes" id="UP000075886">
    <property type="component" value="Unassembled WGS sequence"/>
</dbReference>
<dbReference type="InterPro" id="IPR047329">
    <property type="entry name" value="RUN_SNX29"/>
</dbReference>
<evidence type="ECO:0000259" key="3">
    <source>
        <dbReference type="PROSITE" id="PS50826"/>
    </source>
</evidence>
<dbReference type="CDD" id="cd17689">
    <property type="entry name" value="RUN_SNX29"/>
    <property type="match status" value="1"/>
</dbReference>
<dbReference type="InterPro" id="IPR037213">
    <property type="entry name" value="Run_dom_sf"/>
</dbReference>
<feature type="compositionally biased region" description="Low complexity" evidence="1">
    <location>
        <begin position="329"/>
        <end position="347"/>
    </location>
</feature>
<evidence type="ECO:0000313" key="5">
    <source>
        <dbReference type="Proteomes" id="UP000075886"/>
    </source>
</evidence>
<feature type="compositionally biased region" description="Polar residues" evidence="1">
    <location>
        <begin position="365"/>
        <end position="380"/>
    </location>
</feature>
<dbReference type="InterPro" id="IPR001683">
    <property type="entry name" value="PX_dom"/>
</dbReference>
<sequence>MRAMVGMSNFVLNTSTLENIVGGNRGTNGGDQQEQRRDQERVALVDELLATTRDCQKQYGNNTKLATEDDPLIGTLCDVWERVLTHGLRTASWTAFNVLDYFGPADARPSSEQSCFWDFAFHHLTRDERERFGGLRHVVNRHGRARALLRAFLNERALERYVQMWLGDEQLLEQHYEPWAMVRQGEVQSLLPSVAAGLGTILFAIVIDRPELNRSLAVRRAVEPKPEPIIATRRPVGPVRKVNAVQREILEDVPRQRTPLANSTPAQPIHDIGALASTECIPRPQSLIPTVPIATEALLAEVKPPSQERDYDADKSVLNYSSTSVNTTAINTTSTTTNTTSSTSTAGSEEEEGQSGEVDAEVTYRSGSDFQSNTTRSGSFVESEPDLAPDPTCDDHIPRAVYDKLMRRHQDLEERWHQLESRVAVLSLENYRLRMLTRSNRLSVAFFSFSIPKAIQRTADGGRSRRPYHVYEIRVTPSGVSGSTTGNESWCVYRRYNEFYRLHRRLQKQYPTVKTLDFPPKKKFGNMNADFVEQRRQRLQVYLNGLFVTTLPEVLSCSTRIQLEETFPFLADQLPVAGAT</sequence>
<evidence type="ECO:0000259" key="2">
    <source>
        <dbReference type="PROSITE" id="PS50195"/>
    </source>
</evidence>
<dbReference type="GO" id="GO:0035091">
    <property type="term" value="F:phosphatidylinositol binding"/>
    <property type="evidence" value="ECO:0007669"/>
    <property type="project" value="InterPro"/>
</dbReference>
<accession>A0A182Q814</accession>
<dbReference type="STRING" id="69004.A0A182Q814"/>
<organism evidence="4 5">
    <name type="scientific">Anopheles farauti</name>
    <dbReference type="NCBI Taxonomy" id="69004"/>
    <lineage>
        <taxon>Eukaryota</taxon>
        <taxon>Metazoa</taxon>
        <taxon>Ecdysozoa</taxon>
        <taxon>Arthropoda</taxon>
        <taxon>Hexapoda</taxon>
        <taxon>Insecta</taxon>
        <taxon>Pterygota</taxon>
        <taxon>Neoptera</taxon>
        <taxon>Endopterygota</taxon>
        <taxon>Diptera</taxon>
        <taxon>Nematocera</taxon>
        <taxon>Culicoidea</taxon>
        <taxon>Culicidae</taxon>
        <taxon>Anophelinae</taxon>
        <taxon>Anopheles</taxon>
    </lineage>
</organism>
<dbReference type="PANTHER" id="PTHR47194">
    <property type="entry name" value="SORTING NEXIN-29-RELATED"/>
    <property type="match status" value="1"/>
</dbReference>
<keyword evidence="5" id="KW-1185">Reference proteome</keyword>
<feature type="region of interest" description="Disordered" evidence="1">
    <location>
        <begin position="329"/>
        <end position="395"/>
    </location>
</feature>
<dbReference type="EnsemblMetazoa" id="AFAF004893-RA">
    <property type="protein sequence ID" value="AFAF004893-PA"/>
    <property type="gene ID" value="AFAF004893"/>
</dbReference>
<reference evidence="5" key="1">
    <citation type="submission" date="2014-01" db="EMBL/GenBank/DDBJ databases">
        <title>The Genome Sequence of Anopheles farauti FAR1 (V2).</title>
        <authorList>
            <consortium name="The Broad Institute Genomics Platform"/>
            <person name="Neafsey D.E."/>
            <person name="Besansky N."/>
            <person name="Howell P."/>
            <person name="Walton C."/>
            <person name="Young S.K."/>
            <person name="Zeng Q."/>
            <person name="Gargeya S."/>
            <person name="Fitzgerald M."/>
            <person name="Haas B."/>
            <person name="Abouelleil A."/>
            <person name="Allen A.W."/>
            <person name="Alvarado L."/>
            <person name="Arachchi H.M."/>
            <person name="Berlin A.M."/>
            <person name="Chapman S.B."/>
            <person name="Gainer-Dewar J."/>
            <person name="Goldberg J."/>
            <person name="Griggs A."/>
            <person name="Gujja S."/>
            <person name="Hansen M."/>
            <person name="Howarth C."/>
            <person name="Imamovic A."/>
            <person name="Ireland A."/>
            <person name="Larimer J."/>
            <person name="McCowan C."/>
            <person name="Murphy C."/>
            <person name="Pearson M."/>
            <person name="Poon T.W."/>
            <person name="Priest M."/>
            <person name="Roberts A."/>
            <person name="Saif S."/>
            <person name="Shea T."/>
            <person name="Sisk P."/>
            <person name="Sykes S."/>
            <person name="Wortman J."/>
            <person name="Nusbaum C."/>
            <person name="Birren B."/>
        </authorList>
    </citation>
    <scope>NUCLEOTIDE SEQUENCE [LARGE SCALE GENOMIC DNA]</scope>
    <source>
        <strain evidence="5">FAR1</strain>
    </source>
</reference>
<dbReference type="Gene3D" id="3.30.1520.10">
    <property type="entry name" value="Phox-like domain"/>
    <property type="match status" value="1"/>
</dbReference>
<dbReference type="PROSITE" id="PS50826">
    <property type="entry name" value="RUN"/>
    <property type="match status" value="1"/>
</dbReference>
<dbReference type="SMART" id="SM00312">
    <property type="entry name" value="PX"/>
    <property type="match status" value="1"/>
</dbReference>
<feature type="compositionally biased region" description="Acidic residues" evidence="1">
    <location>
        <begin position="348"/>
        <end position="360"/>
    </location>
</feature>
<dbReference type="Pfam" id="PF00787">
    <property type="entry name" value="PX"/>
    <property type="match status" value="1"/>
</dbReference>
<evidence type="ECO:0000313" key="4">
    <source>
        <dbReference type="EnsemblMetazoa" id="AFAF004893-PA"/>
    </source>
</evidence>
<dbReference type="VEuPathDB" id="VectorBase:AFAF004893"/>
<dbReference type="PANTHER" id="PTHR47194:SF3">
    <property type="entry name" value="SORTING NEXIN 29"/>
    <property type="match status" value="1"/>
</dbReference>
<proteinExistence type="predicted"/>
<dbReference type="InterPro" id="IPR004012">
    <property type="entry name" value="Run_dom"/>
</dbReference>
<dbReference type="SUPFAM" id="SSF64268">
    <property type="entry name" value="PX domain"/>
    <property type="match status" value="1"/>
</dbReference>
<dbReference type="PROSITE" id="PS50195">
    <property type="entry name" value="PX"/>
    <property type="match status" value="1"/>
</dbReference>
<protein>
    <recommendedName>
        <fullName evidence="6">Sorting nexin-29</fullName>
    </recommendedName>
</protein>
<name>A0A182Q814_9DIPT</name>
<dbReference type="InterPro" id="IPR036871">
    <property type="entry name" value="PX_dom_sf"/>
</dbReference>
<evidence type="ECO:0000256" key="1">
    <source>
        <dbReference type="SAM" id="MobiDB-lite"/>
    </source>
</evidence>
<evidence type="ECO:0008006" key="6">
    <source>
        <dbReference type="Google" id="ProtNLM"/>
    </source>
</evidence>
<dbReference type="SUPFAM" id="SSF140741">
    <property type="entry name" value="RUN domain-like"/>
    <property type="match status" value="1"/>
</dbReference>
<dbReference type="Pfam" id="PF02759">
    <property type="entry name" value="RUN"/>
    <property type="match status" value="1"/>
</dbReference>
<dbReference type="AlphaFoldDB" id="A0A182Q814"/>
<feature type="domain" description="RUN" evidence="3">
    <location>
        <begin position="67"/>
        <end position="210"/>
    </location>
</feature>
<dbReference type="EMBL" id="AXCN02002227">
    <property type="status" value="NOT_ANNOTATED_CDS"/>
    <property type="molecule type" value="Genomic_DNA"/>
</dbReference>
<feature type="domain" description="PX" evidence="2">
    <location>
        <begin position="449"/>
        <end position="577"/>
    </location>
</feature>